<feature type="transmembrane region" description="Helical" evidence="8">
    <location>
        <begin position="991"/>
        <end position="1011"/>
    </location>
</feature>
<accession>A0ABQ1GUI1</accession>
<feature type="transmembrane region" description="Helical" evidence="8">
    <location>
        <begin position="890"/>
        <end position="909"/>
    </location>
</feature>
<evidence type="ECO:0000256" key="5">
    <source>
        <dbReference type="ARBA" id="ARBA00022692"/>
    </source>
</evidence>
<feature type="transmembrane region" description="Helical" evidence="8">
    <location>
        <begin position="462"/>
        <end position="483"/>
    </location>
</feature>
<dbReference type="NCBIfam" id="TIGR00914">
    <property type="entry name" value="2A0601"/>
    <property type="match status" value="1"/>
</dbReference>
<evidence type="ECO:0000313" key="9">
    <source>
        <dbReference type="EMBL" id="GGA50697.1"/>
    </source>
</evidence>
<feature type="transmembrane region" description="Helical" evidence="8">
    <location>
        <begin position="942"/>
        <end position="970"/>
    </location>
</feature>
<evidence type="ECO:0000256" key="8">
    <source>
        <dbReference type="SAM" id="Phobius"/>
    </source>
</evidence>
<feature type="transmembrane region" description="Helical" evidence="8">
    <location>
        <begin position="495"/>
        <end position="518"/>
    </location>
</feature>
<evidence type="ECO:0000256" key="2">
    <source>
        <dbReference type="ARBA" id="ARBA00010942"/>
    </source>
</evidence>
<dbReference type="PRINTS" id="PR00702">
    <property type="entry name" value="ACRIFLAVINRP"/>
</dbReference>
<keyword evidence="10" id="KW-1185">Reference proteome</keyword>
<keyword evidence="7 8" id="KW-0472">Membrane</keyword>
<dbReference type="Gene3D" id="3.30.70.1430">
    <property type="entry name" value="Multidrug efflux transporter AcrB pore domain"/>
    <property type="match status" value="2"/>
</dbReference>
<name>A0ABQ1GUI1_9GAMM</name>
<keyword evidence="6 8" id="KW-1133">Transmembrane helix</keyword>
<keyword evidence="3" id="KW-0813">Transport</keyword>
<dbReference type="PANTHER" id="PTHR32063">
    <property type="match status" value="1"/>
</dbReference>
<dbReference type="Gene3D" id="3.30.70.1320">
    <property type="entry name" value="Multidrug efflux transporter AcrB pore domain like"/>
    <property type="match status" value="1"/>
</dbReference>
<evidence type="ECO:0000256" key="1">
    <source>
        <dbReference type="ARBA" id="ARBA00004651"/>
    </source>
</evidence>
<keyword evidence="5 8" id="KW-0812">Transmembrane</keyword>
<evidence type="ECO:0000256" key="6">
    <source>
        <dbReference type="ARBA" id="ARBA00022989"/>
    </source>
</evidence>
<dbReference type="InterPro" id="IPR027463">
    <property type="entry name" value="AcrB_DN_DC_subdom"/>
</dbReference>
<evidence type="ECO:0000313" key="10">
    <source>
        <dbReference type="Proteomes" id="UP000620046"/>
    </source>
</evidence>
<dbReference type="Gene3D" id="1.20.1640.10">
    <property type="entry name" value="Multidrug efflux transporter AcrB transmembrane domain"/>
    <property type="match status" value="2"/>
</dbReference>
<reference evidence="10" key="1">
    <citation type="journal article" date="2019" name="Int. J. Syst. Evol. Microbiol.">
        <title>The Global Catalogue of Microorganisms (GCM) 10K type strain sequencing project: providing services to taxonomists for standard genome sequencing and annotation.</title>
        <authorList>
            <consortium name="The Broad Institute Genomics Platform"/>
            <consortium name="The Broad Institute Genome Sequencing Center for Infectious Disease"/>
            <person name="Wu L."/>
            <person name="Ma J."/>
        </authorList>
    </citation>
    <scope>NUCLEOTIDE SEQUENCE [LARGE SCALE GENOMIC DNA]</scope>
    <source>
        <strain evidence="10">CGMCC 1.15439</strain>
    </source>
</reference>
<evidence type="ECO:0000256" key="7">
    <source>
        <dbReference type="ARBA" id="ARBA00023136"/>
    </source>
</evidence>
<dbReference type="SUPFAM" id="SSF82866">
    <property type="entry name" value="Multidrug efflux transporter AcrB transmembrane domain"/>
    <property type="match status" value="2"/>
</dbReference>
<comment type="caution">
    <text evidence="9">The sequence shown here is derived from an EMBL/GenBank/DDBJ whole genome shotgun (WGS) entry which is preliminary data.</text>
</comment>
<dbReference type="SUPFAM" id="SSF82714">
    <property type="entry name" value="Multidrug efflux transporter AcrB TolC docking domain, DN and DC subdomains"/>
    <property type="match status" value="2"/>
</dbReference>
<feature type="transmembrane region" description="Helical" evidence="8">
    <location>
        <begin position="362"/>
        <end position="381"/>
    </location>
</feature>
<feature type="transmembrane region" description="Helical" evidence="8">
    <location>
        <begin position="916"/>
        <end position="936"/>
    </location>
</feature>
<sequence>MLRGIIAFALSRRSVVMMALLAFFAAGLMAYNKLNIEAYPNPAPVILEITAQAPGLSAEEMERLYTRPMELGVATTPGVDNIRSTSFYGLSFVRVTFKYGVDYNFAYTRTAINLQQNVSLPNNVQPQIQASSLVGEIFRYQLVGPPHFGLTNLRTLQDWVVSHRLLSVPGVGQVVTWGGTTKEYHVDVDMPKLEGYKLTLPQVVNALGNANENVGGRTIDLGQQSVNVRGVGLIADTNDIKNVVLSQNNGTPILVKNIANVSVGSAPRLGKAGRDDQSDVVTGIVVMNPTERTNEVIARVKAEVDRLNHDGTLPPGVKVVPFYDRSSLVGVTTHTVLHNLLFGCLLVFLIQWVFLGDLRSALIVSANIPVALFFSIIILVACGDSANLLSVGAVDFGIIVDSAVIMIENIFRNLQTGKEEQQELLHYYAESRGGAGPTGPGSHGWTDHIRMLYVSAMQVDRAVLFSSAITVAAFIPLFTMQGVEGQIFNPMARTYAYALSGALIATFTVTPVLASLLLPKHVKEVETIFVRGIRSVYSPVLRWALRRRKLTVGLGLCFLLLAALLLPRIGTEFLPSLEEGNLWIRASMPPTISLDAGMKMVDRMRHIIKSHPEVITVVSQHGRPDDGSDAAGFYNVELFVPLKPEGDWPNGDSKAKLIASLQQQFNAAFPGVGFNFSQYIQDNVEEALSGVKGANAVKILGPDLGELEKLADDVMHQMQQVRGVQDLGVFHVLGQPNLNITVDRAKAARYGLNTGDVNTVIQAALAGAQATTVQEGEKQFALVVRLASQDRSSIDAIGNIMVGYTNSAGNTAYVPLREVANISLDTGASYIYHERNERYIPVKFSVRDRDLGSTVEEAQRRIAQNVKLPSGYHLSWAGEFSDMQAAKQRLAVVLPIAIGLILALLFTLFNSLRDSLLTLAAIPFSIAGGIIALYLSGLNLSVSAAIGFVSLFGVSVMNGILVITYFNHLVFEGKPPLEAMYLAAEQRMRPMLMTAFSACIGLFPAAISQGIGSQVQRPLATVVVGGMLLGPIMLLIVAPALQVMVVEWSQARRARRQRLAGQEEGA</sequence>
<comment type="subcellular location">
    <subcellularLocation>
        <location evidence="1">Cell membrane</location>
        <topology evidence="1">Multi-pass membrane protein</topology>
    </subcellularLocation>
</comment>
<dbReference type="PANTHER" id="PTHR32063:SF12">
    <property type="entry name" value="CATION EFFLUX SYSTEM PROTEIN"/>
    <property type="match status" value="1"/>
</dbReference>
<dbReference type="InterPro" id="IPR001036">
    <property type="entry name" value="Acrflvin-R"/>
</dbReference>
<feature type="transmembrane region" description="Helical" evidence="8">
    <location>
        <begin position="336"/>
        <end position="355"/>
    </location>
</feature>
<comment type="similarity">
    <text evidence="2">Belongs to the resistance-nodulation-cell division (RND) (TC 2.A.6) family.</text>
</comment>
<feature type="transmembrane region" description="Helical" evidence="8">
    <location>
        <begin position="1023"/>
        <end position="1046"/>
    </location>
</feature>
<proteinExistence type="inferred from homology"/>
<keyword evidence="4" id="KW-1003">Cell membrane</keyword>
<evidence type="ECO:0000256" key="3">
    <source>
        <dbReference type="ARBA" id="ARBA00022448"/>
    </source>
</evidence>
<gene>
    <name evidence="9" type="ORF">GCM10010981_45110</name>
</gene>
<dbReference type="Gene3D" id="3.30.2090.10">
    <property type="entry name" value="Multidrug efflux transporter AcrB TolC docking domain, DN and DC subdomains"/>
    <property type="match status" value="2"/>
</dbReference>
<dbReference type="SUPFAM" id="SSF82693">
    <property type="entry name" value="Multidrug efflux transporter AcrB pore domain, PN1, PN2, PC1 and PC2 subdomains"/>
    <property type="match status" value="3"/>
</dbReference>
<evidence type="ECO:0000256" key="4">
    <source>
        <dbReference type="ARBA" id="ARBA00022475"/>
    </source>
</evidence>
<protein>
    <submittedName>
        <fullName evidence="9">Cation efflux system protein</fullName>
    </submittedName>
</protein>
<dbReference type="Gene3D" id="3.30.70.1440">
    <property type="entry name" value="Multidrug efflux transporter AcrB pore domain"/>
    <property type="match status" value="1"/>
</dbReference>
<dbReference type="EMBL" id="BMJA01000006">
    <property type="protein sequence ID" value="GGA50697.1"/>
    <property type="molecule type" value="Genomic_DNA"/>
</dbReference>
<dbReference type="Proteomes" id="UP000620046">
    <property type="component" value="Unassembled WGS sequence"/>
</dbReference>
<feature type="transmembrane region" description="Helical" evidence="8">
    <location>
        <begin position="550"/>
        <end position="569"/>
    </location>
</feature>
<dbReference type="Pfam" id="PF00873">
    <property type="entry name" value="ACR_tran"/>
    <property type="match status" value="1"/>
</dbReference>
<dbReference type="InterPro" id="IPR004763">
    <property type="entry name" value="CusA-like"/>
</dbReference>
<dbReference type="RefSeq" id="WP_188798075.1">
    <property type="nucleotide sequence ID" value="NZ_BMJA01000006.1"/>
</dbReference>
<organism evidence="9 10">
    <name type="scientific">Dyella nitratireducens</name>
    <dbReference type="NCBI Taxonomy" id="1849580"/>
    <lineage>
        <taxon>Bacteria</taxon>
        <taxon>Pseudomonadati</taxon>
        <taxon>Pseudomonadota</taxon>
        <taxon>Gammaproteobacteria</taxon>
        <taxon>Lysobacterales</taxon>
        <taxon>Rhodanobacteraceae</taxon>
        <taxon>Dyella</taxon>
    </lineage>
</organism>